<dbReference type="Proteomes" id="UP001596170">
    <property type="component" value="Unassembled WGS sequence"/>
</dbReference>
<accession>A0ABW1L5N5</accession>
<evidence type="ECO:0000313" key="1">
    <source>
        <dbReference type="EMBL" id="MFC6038442.1"/>
    </source>
</evidence>
<reference evidence="2" key="1">
    <citation type="journal article" date="2019" name="Int. J. Syst. Evol. Microbiol.">
        <title>The Global Catalogue of Microorganisms (GCM) 10K type strain sequencing project: providing services to taxonomists for standard genome sequencing and annotation.</title>
        <authorList>
            <consortium name="The Broad Institute Genomics Platform"/>
            <consortium name="The Broad Institute Genome Sequencing Center for Infectious Disease"/>
            <person name="Wu L."/>
            <person name="Ma J."/>
        </authorList>
    </citation>
    <scope>NUCLEOTIDE SEQUENCE [LARGE SCALE GENOMIC DNA]</scope>
    <source>
        <strain evidence="2">CCUG 54527</strain>
    </source>
</reference>
<keyword evidence="2" id="KW-1185">Reference proteome</keyword>
<organism evidence="1 2">
    <name type="scientific">Paenisporosarcina macmurdoensis</name>
    <dbReference type="NCBI Taxonomy" id="212659"/>
    <lineage>
        <taxon>Bacteria</taxon>
        <taxon>Bacillati</taxon>
        <taxon>Bacillota</taxon>
        <taxon>Bacilli</taxon>
        <taxon>Bacillales</taxon>
        <taxon>Caryophanaceae</taxon>
        <taxon>Paenisporosarcina</taxon>
    </lineage>
</organism>
<evidence type="ECO:0000313" key="2">
    <source>
        <dbReference type="Proteomes" id="UP001596170"/>
    </source>
</evidence>
<dbReference type="EMBL" id="JBHSRI010000002">
    <property type="protein sequence ID" value="MFC6038442.1"/>
    <property type="molecule type" value="Genomic_DNA"/>
</dbReference>
<comment type="caution">
    <text evidence="1">The sequence shown here is derived from an EMBL/GenBank/DDBJ whole genome shotgun (WGS) entry which is preliminary data.</text>
</comment>
<proteinExistence type="predicted"/>
<dbReference type="RefSeq" id="WP_377732461.1">
    <property type="nucleotide sequence ID" value="NZ_JBHSRI010000002.1"/>
</dbReference>
<sequence>MNNYIIGYNDENFLVSAKSSLEAVTLWITTEQKQKKDEGRMIPFDPDISIKKLSGTVLKTE</sequence>
<name>A0ABW1L5N5_9BACL</name>
<gene>
    <name evidence="1" type="ORF">ACFPYN_03135</name>
</gene>
<protein>
    <submittedName>
        <fullName evidence="1">Uncharacterized protein</fullName>
    </submittedName>
</protein>